<keyword evidence="2" id="KW-1185">Reference proteome</keyword>
<reference evidence="2" key="1">
    <citation type="journal article" date="2019" name="Int. J. Syst. Evol. Microbiol.">
        <title>The Global Catalogue of Microorganisms (GCM) 10K type strain sequencing project: providing services to taxonomists for standard genome sequencing and annotation.</title>
        <authorList>
            <consortium name="The Broad Institute Genomics Platform"/>
            <consortium name="The Broad Institute Genome Sequencing Center for Infectious Disease"/>
            <person name="Wu L."/>
            <person name="Ma J."/>
        </authorList>
    </citation>
    <scope>NUCLEOTIDE SEQUENCE [LARGE SCALE GENOMIC DNA]</scope>
    <source>
        <strain evidence="2">CECT 7706</strain>
    </source>
</reference>
<accession>A0ABT8C4P1</accession>
<dbReference type="Proteomes" id="UP001236663">
    <property type="component" value="Unassembled WGS sequence"/>
</dbReference>
<evidence type="ECO:0000313" key="2">
    <source>
        <dbReference type="Proteomes" id="UP001236663"/>
    </source>
</evidence>
<comment type="caution">
    <text evidence="1">The sequence shown here is derived from an EMBL/GenBank/DDBJ whole genome shotgun (WGS) entry which is preliminary data.</text>
</comment>
<sequence length="125" mass="13779">MENNRTNSGILRERLTLMLVLLFCTFISVSEFTVRMDADSSQFDLQFDVSGDNSEGDSGEEETFIHTAIDAVVPFALVVVDHAYHLIYEVSGIGNPSLAFDAGIGPSFNQLFEILFEQIISVNAP</sequence>
<dbReference type="RefSeq" id="WP_163385046.1">
    <property type="nucleotide sequence ID" value="NZ_JAUFQS010000006.1"/>
</dbReference>
<name>A0ABT8C4P1_9BACT</name>
<gene>
    <name evidence="1" type="ORF">QWZ15_07595</name>
</gene>
<dbReference type="EMBL" id="JAUFQS010000006">
    <property type="protein sequence ID" value="MDN3687686.1"/>
    <property type="molecule type" value="Genomic_DNA"/>
</dbReference>
<evidence type="ECO:0000313" key="1">
    <source>
        <dbReference type="EMBL" id="MDN3687686.1"/>
    </source>
</evidence>
<organism evidence="1 2">
    <name type="scientific">Cyclobacterium jeungdonense</name>
    <dbReference type="NCBI Taxonomy" id="708087"/>
    <lineage>
        <taxon>Bacteria</taxon>
        <taxon>Pseudomonadati</taxon>
        <taxon>Bacteroidota</taxon>
        <taxon>Cytophagia</taxon>
        <taxon>Cytophagales</taxon>
        <taxon>Cyclobacteriaceae</taxon>
        <taxon>Cyclobacterium</taxon>
    </lineage>
</organism>
<protein>
    <submittedName>
        <fullName evidence="1">Uncharacterized protein</fullName>
    </submittedName>
</protein>
<proteinExistence type="predicted"/>